<name>E0VIQ2_PEDHC</name>
<evidence type="ECO:0000313" key="4">
    <source>
        <dbReference type="Proteomes" id="UP000009046"/>
    </source>
</evidence>
<evidence type="ECO:0000313" key="2">
    <source>
        <dbReference type="EMBL" id="EEB13258.1"/>
    </source>
</evidence>
<dbReference type="GO" id="GO:0005634">
    <property type="term" value="C:nucleus"/>
    <property type="evidence" value="ECO:0007669"/>
    <property type="project" value="TreeGrafter"/>
</dbReference>
<evidence type="ECO:0000313" key="3">
    <source>
        <dbReference type="EnsemblMetazoa" id="PHUM230740-PA"/>
    </source>
</evidence>
<dbReference type="InterPro" id="IPR013761">
    <property type="entry name" value="SAM/pointed_sf"/>
</dbReference>
<dbReference type="EMBL" id="AAZO01002679">
    <property type="status" value="NOT_ANNOTATED_CDS"/>
    <property type="molecule type" value="Genomic_DNA"/>
</dbReference>
<sequence length="476" mass="53140">MATGFTREWIKFFTGCGIPEDIAKMYALIFYENRIQKNMLLDLNKEYLKDMGITVMGDIIAILKNAKLVHKKFVEEKILSDSVDSSVNKVEVLNSESKNTSKRILNRYTRKYNSSGIESLKQVKVVVPNNQNNKVKLSKAKPENQGPTEKPEVSGAKIKKLSLENDNFKVNSSESIEKTTQTLEQAKRKEAKTVFDRLGESSVSSTTSEVSGNSVTSYSSTIREKNLSVFSRLGEKTAFVSSSSEEIIEKNGEQLPYAGILKSGSGNKKNFITSTMRADNEQKISSISKTELKKNISVKDRLGLGGPENKSSKSPLSTGKLFQTKTLNATILEKKNIKRINISNNNTSSGQNVSKMTSEKKTLVTTSKTPLKQFYLNMFQYKNLLTGFKSSKTTLDVKPSSDGNNLKKVRFGSATLRLIPSNTSLEPKQNNIYPKLTMIINNKKKLGSNMPVLTNYKSNVFDDNKISSMFKMFTTD</sequence>
<dbReference type="PANTHER" id="PTHR21359:SF1">
    <property type="entry name" value="DUF5577 DOMAIN-CONTAINING PROTEIN"/>
    <property type="match status" value="1"/>
</dbReference>
<dbReference type="Pfam" id="PF18017">
    <property type="entry name" value="SAM_4"/>
    <property type="match status" value="1"/>
</dbReference>
<dbReference type="Proteomes" id="UP000009046">
    <property type="component" value="Unassembled WGS sequence"/>
</dbReference>
<reference evidence="2" key="2">
    <citation type="submission" date="2007-04" db="EMBL/GenBank/DDBJ databases">
        <title>The genome of the human body louse.</title>
        <authorList>
            <consortium name="The Human Body Louse Genome Consortium"/>
            <person name="Kirkness E."/>
            <person name="Walenz B."/>
            <person name="Hass B."/>
            <person name="Bruggner R."/>
            <person name="Strausberg R."/>
        </authorList>
    </citation>
    <scope>NUCLEOTIDE SEQUENCE</scope>
    <source>
        <strain evidence="2">USDA</strain>
    </source>
</reference>
<dbReference type="InterPro" id="IPR040772">
    <property type="entry name" value="C19orf47_SAM"/>
</dbReference>
<dbReference type="CTD" id="8230047"/>
<organism>
    <name type="scientific">Pediculus humanus subsp. corporis</name>
    <name type="common">Body louse</name>
    <dbReference type="NCBI Taxonomy" id="121224"/>
    <lineage>
        <taxon>Eukaryota</taxon>
        <taxon>Metazoa</taxon>
        <taxon>Ecdysozoa</taxon>
        <taxon>Arthropoda</taxon>
        <taxon>Hexapoda</taxon>
        <taxon>Insecta</taxon>
        <taxon>Pterygota</taxon>
        <taxon>Neoptera</taxon>
        <taxon>Paraneoptera</taxon>
        <taxon>Psocodea</taxon>
        <taxon>Troctomorpha</taxon>
        <taxon>Phthiraptera</taxon>
        <taxon>Anoplura</taxon>
        <taxon>Pediculidae</taxon>
        <taxon>Pediculus</taxon>
    </lineage>
</organism>
<dbReference type="EnsemblMetazoa" id="PHUM230740-RA">
    <property type="protein sequence ID" value="PHUM230740-PA"/>
    <property type="gene ID" value="PHUM230740"/>
</dbReference>
<reference evidence="3" key="3">
    <citation type="submission" date="2021-02" db="UniProtKB">
        <authorList>
            <consortium name="EnsemblMetazoa"/>
        </authorList>
    </citation>
    <scope>IDENTIFICATION</scope>
    <source>
        <strain evidence="3">USDA</strain>
    </source>
</reference>
<dbReference type="VEuPathDB" id="VectorBase:PHUM230740"/>
<gene>
    <name evidence="3" type="primary">8230047</name>
    <name evidence="2" type="ORF">Phum_PHUM230740</name>
</gene>
<dbReference type="HOGENOM" id="CLU_574030_0_0_1"/>
<keyword evidence="4" id="KW-1185">Reference proteome</keyword>
<dbReference type="EMBL" id="DS235201">
    <property type="protein sequence ID" value="EEB13258.1"/>
    <property type="molecule type" value="Genomic_DNA"/>
</dbReference>
<dbReference type="KEGG" id="phu:Phum_PHUM230740"/>
<proteinExistence type="predicted"/>
<feature type="region of interest" description="Disordered" evidence="1">
    <location>
        <begin position="131"/>
        <end position="154"/>
    </location>
</feature>
<dbReference type="AlphaFoldDB" id="E0VIQ2"/>
<evidence type="ECO:0000256" key="1">
    <source>
        <dbReference type="SAM" id="MobiDB-lite"/>
    </source>
</evidence>
<dbReference type="SUPFAM" id="SSF47769">
    <property type="entry name" value="SAM/Pointed domain"/>
    <property type="match status" value="1"/>
</dbReference>
<reference evidence="2" key="1">
    <citation type="submission" date="2007-04" db="EMBL/GenBank/DDBJ databases">
        <title>Annotation of Pediculus humanus corporis strain USDA.</title>
        <authorList>
            <person name="Kirkness E."/>
            <person name="Hannick L."/>
            <person name="Hass B."/>
            <person name="Bruggner R."/>
            <person name="Lawson D."/>
            <person name="Bidwell S."/>
            <person name="Joardar V."/>
            <person name="Caler E."/>
            <person name="Walenz B."/>
            <person name="Inman J."/>
            <person name="Schobel S."/>
            <person name="Galinsky K."/>
            <person name="Amedeo P."/>
            <person name="Strausberg R."/>
        </authorList>
    </citation>
    <scope>NUCLEOTIDE SEQUENCE</scope>
    <source>
        <strain evidence="2">USDA</strain>
    </source>
</reference>
<protein>
    <recommendedName>
        <fullName evidence="5">SAM domain-containing protein</fullName>
    </recommendedName>
</protein>
<dbReference type="PANTHER" id="PTHR21359">
    <property type="entry name" value="DUF5577 DOMAIN-CONTAINING PROTEIN"/>
    <property type="match status" value="1"/>
</dbReference>
<dbReference type="OrthoDB" id="10067653at2759"/>
<accession>E0VIQ2</accession>
<dbReference type="CDD" id="cd09531">
    <property type="entry name" value="SAM_CS047"/>
    <property type="match status" value="1"/>
</dbReference>
<dbReference type="InParanoid" id="E0VIQ2"/>
<dbReference type="RefSeq" id="XP_002425996.1">
    <property type="nucleotide sequence ID" value="XM_002425951.1"/>
</dbReference>
<dbReference type="GeneID" id="8230047"/>
<evidence type="ECO:0008006" key="5">
    <source>
        <dbReference type="Google" id="ProtNLM"/>
    </source>
</evidence>
<dbReference type="Gene3D" id="1.10.150.50">
    <property type="entry name" value="Transcription Factor, Ets-1"/>
    <property type="match status" value="1"/>
</dbReference>
<dbReference type="InterPro" id="IPR039161">
    <property type="entry name" value="C19orf47-like"/>
</dbReference>
<dbReference type="eggNOG" id="KOG3930">
    <property type="taxonomic scope" value="Eukaryota"/>
</dbReference>